<gene>
    <name evidence="1" type="ORF">HNR09_000755</name>
</gene>
<dbReference type="AlphaFoldDB" id="A0A7Z0K885"/>
<dbReference type="Gene3D" id="3.90.190.10">
    <property type="entry name" value="Protein tyrosine phosphatase superfamily"/>
    <property type="match status" value="1"/>
</dbReference>
<evidence type="ECO:0000313" key="1">
    <source>
        <dbReference type="EMBL" id="NYJ77344.1"/>
    </source>
</evidence>
<accession>A0A7Z0K885</accession>
<reference evidence="1 2" key="1">
    <citation type="submission" date="2020-07" db="EMBL/GenBank/DDBJ databases">
        <title>Sequencing the genomes of 1000 actinobacteria strains.</title>
        <authorList>
            <person name="Klenk H.-P."/>
        </authorList>
    </citation>
    <scope>NUCLEOTIDE SEQUENCE [LARGE SCALE GENOMIC DNA]</scope>
    <source>
        <strain evidence="1 2">DSM 15475</strain>
    </source>
</reference>
<dbReference type="SUPFAM" id="SSF52799">
    <property type="entry name" value="(Phosphotyrosine protein) phosphatases II"/>
    <property type="match status" value="1"/>
</dbReference>
<dbReference type="Proteomes" id="UP000535437">
    <property type="component" value="Unassembled WGS sequence"/>
</dbReference>
<comment type="caution">
    <text evidence="1">The sequence shown here is derived from an EMBL/GenBank/DDBJ whole genome shotgun (WGS) entry which is preliminary data.</text>
</comment>
<organism evidence="1 2">
    <name type="scientific">Nesterenkonia xinjiangensis</name>
    <dbReference type="NCBI Taxonomy" id="225327"/>
    <lineage>
        <taxon>Bacteria</taxon>
        <taxon>Bacillati</taxon>
        <taxon>Actinomycetota</taxon>
        <taxon>Actinomycetes</taxon>
        <taxon>Micrococcales</taxon>
        <taxon>Micrococcaceae</taxon>
        <taxon>Nesterenkonia</taxon>
    </lineage>
</organism>
<name>A0A7Z0K885_9MICC</name>
<dbReference type="RefSeq" id="WP_179540839.1">
    <property type="nucleotide sequence ID" value="NZ_BAAALL010000004.1"/>
</dbReference>
<dbReference type="PROSITE" id="PS00383">
    <property type="entry name" value="TYR_PHOSPHATASE_1"/>
    <property type="match status" value="1"/>
</dbReference>
<dbReference type="EMBL" id="JACCFY010000001">
    <property type="protein sequence ID" value="NYJ77344.1"/>
    <property type="molecule type" value="Genomic_DNA"/>
</dbReference>
<protein>
    <recommendedName>
        <fullName evidence="3">Protein tyrosine/serine phosphatase</fullName>
    </recommendedName>
</protein>
<keyword evidence="2" id="KW-1185">Reference proteome</keyword>
<proteinExistence type="predicted"/>
<dbReference type="GO" id="GO:0004721">
    <property type="term" value="F:phosphoprotein phosphatase activity"/>
    <property type="evidence" value="ECO:0007669"/>
    <property type="project" value="InterPro"/>
</dbReference>
<dbReference type="InterPro" id="IPR026893">
    <property type="entry name" value="Tyr/Ser_Pase_IphP-type"/>
</dbReference>
<evidence type="ECO:0000313" key="2">
    <source>
        <dbReference type="Proteomes" id="UP000535437"/>
    </source>
</evidence>
<sequence>MSIDSLELTLSAPVNLRDLGGIHTAGGTVAAGFAIRADDLSMADAASATDLVDAGLTAIIDLRSHHEVHLTGRGPLGEMPVAYHHLPLMTSLGPAGEADPTDITDQSTFGRMYIRMYEGSAPRIVAALAVMATSPGATVFHCAAGQDRTGVLAASLLLALGASHETIVEDYTRTGANSQAIMDRLAPVMGPLMARHGYDLQQAARAATRTEFSPAPMEGLLQHLERTYTDPLEPLRAAGLSDGVLSTLRQRALS</sequence>
<evidence type="ECO:0008006" key="3">
    <source>
        <dbReference type="Google" id="ProtNLM"/>
    </source>
</evidence>
<dbReference type="InterPro" id="IPR016130">
    <property type="entry name" value="Tyr_Pase_AS"/>
</dbReference>
<dbReference type="Pfam" id="PF13350">
    <property type="entry name" value="Y_phosphatase3"/>
    <property type="match status" value="1"/>
</dbReference>
<dbReference type="InterPro" id="IPR029021">
    <property type="entry name" value="Prot-tyrosine_phosphatase-like"/>
</dbReference>